<dbReference type="Gene3D" id="1.25.10.10">
    <property type="entry name" value="Leucine-rich Repeat Variant"/>
    <property type="match status" value="2"/>
</dbReference>
<evidence type="ECO:0000256" key="3">
    <source>
        <dbReference type="SAM" id="SignalP"/>
    </source>
</evidence>
<evidence type="ECO:0000313" key="4">
    <source>
        <dbReference type="EMBL" id="GCC32390.1"/>
    </source>
</evidence>
<dbReference type="PROSITE" id="PS50297">
    <property type="entry name" value="ANK_REP_REGION"/>
    <property type="match status" value="1"/>
</dbReference>
<feature type="signal peptide" evidence="3">
    <location>
        <begin position="1"/>
        <end position="23"/>
    </location>
</feature>
<protein>
    <submittedName>
        <fullName evidence="4">Uncharacterized protein</fullName>
    </submittedName>
</protein>
<dbReference type="SMART" id="SM00248">
    <property type="entry name" value="ANK"/>
    <property type="match status" value="4"/>
</dbReference>
<dbReference type="OrthoDB" id="1683831at2759"/>
<feature type="chain" id="PRO_5019109062" evidence="3">
    <location>
        <begin position="24"/>
        <end position="450"/>
    </location>
</feature>
<evidence type="ECO:0000313" key="5">
    <source>
        <dbReference type="Proteomes" id="UP000287033"/>
    </source>
</evidence>
<keyword evidence="1" id="KW-0040">ANK repeat</keyword>
<feature type="repeat" description="ANK" evidence="1">
    <location>
        <begin position="1"/>
        <end position="33"/>
    </location>
</feature>
<feature type="repeat" description="ARM" evidence="2">
    <location>
        <begin position="174"/>
        <end position="202"/>
    </location>
</feature>
<dbReference type="Pfam" id="PF00514">
    <property type="entry name" value="Arm"/>
    <property type="match status" value="2"/>
</dbReference>
<keyword evidence="3" id="KW-0732">Signal</keyword>
<dbReference type="PANTHER" id="PTHR46464">
    <property type="entry name" value="ANK_REP_REGION DOMAIN-CONTAINING PROTEIN"/>
    <property type="match status" value="1"/>
</dbReference>
<name>A0A401SPS8_CHIPU</name>
<dbReference type="SUPFAM" id="SSF48371">
    <property type="entry name" value="ARM repeat"/>
    <property type="match status" value="1"/>
</dbReference>
<proteinExistence type="predicted"/>
<organism evidence="4 5">
    <name type="scientific">Chiloscyllium punctatum</name>
    <name type="common">Brownbanded bambooshark</name>
    <name type="synonym">Hemiscyllium punctatum</name>
    <dbReference type="NCBI Taxonomy" id="137246"/>
    <lineage>
        <taxon>Eukaryota</taxon>
        <taxon>Metazoa</taxon>
        <taxon>Chordata</taxon>
        <taxon>Craniata</taxon>
        <taxon>Vertebrata</taxon>
        <taxon>Chondrichthyes</taxon>
        <taxon>Elasmobranchii</taxon>
        <taxon>Galeomorphii</taxon>
        <taxon>Galeoidea</taxon>
        <taxon>Orectolobiformes</taxon>
        <taxon>Hemiscylliidae</taxon>
        <taxon>Chiloscyllium</taxon>
    </lineage>
</organism>
<dbReference type="AlphaFoldDB" id="A0A401SPS8"/>
<dbReference type="SUPFAM" id="SSF48403">
    <property type="entry name" value="Ankyrin repeat"/>
    <property type="match status" value="1"/>
</dbReference>
<keyword evidence="5" id="KW-1185">Reference proteome</keyword>
<dbReference type="InterPro" id="IPR000225">
    <property type="entry name" value="Armadillo"/>
</dbReference>
<dbReference type="PROSITE" id="PS50176">
    <property type="entry name" value="ARM_REPEAT"/>
    <property type="match status" value="1"/>
</dbReference>
<dbReference type="InterPro" id="IPR036770">
    <property type="entry name" value="Ankyrin_rpt-contain_sf"/>
</dbReference>
<dbReference type="SMART" id="SM00185">
    <property type="entry name" value="ARM"/>
    <property type="match status" value="3"/>
</dbReference>
<dbReference type="EMBL" id="BEZZ01000431">
    <property type="protein sequence ID" value="GCC32390.1"/>
    <property type="molecule type" value="Genomic_DNA"/>
</dbReference>
<dbReference type="STRING" id="137246.A0A401SPS8"/>
<accession>A0A401SPS8</accession>
<dbReference type="PANTHER" id="PTHR46464:SF1">
    <property type="entry name" value="ANKYRIN AND ARMADILLO REPEAT-CONTAINING PROTEIN"/>
    <property type="match status" value="1"/>
</dbReference>
<feature type="repeat" description="ANK" evidence="1">
    <location>
        <begin position="70"/>
        <end position="102"/>
    </location>
</feature>
<dbReference type="InterPro" id="IPR002110">
    <property type="entry name" value="Ankyrin_rpt"/>
</dbReference>
<dbReference type="PROSITE" id="PS50088">
    <property type="entry name" value="ANK_REPEAT"/>
    <property type="match status" value="2"/>
</dbReference>
<evidence type="ECO:0000256" key="1">
    <source>
        <dbReference type="PROSITE-ProRule" id="PRU00023"/>
    </source>
</evidence>
<dbReference type="InterPro" id="IPR016024">
    <property type="entry name" value="ARM-type_fold"/>
</dbReference>
<reference evidence="4 5" key="1">
    <citation type="journal article" date="2018" name="Nat. Ecol. Evol.">
        <title>Shark genomes provide insights into elasmobranch evolution and the origin of vertebrates.</title>
        <authorList>
            <person name="Hara Y"/>
            <person name="Yamaguchi K"/>
            <person name="Onimaru K"/>
            <person name="Kadota M"/>
            <person name="Koyanagi M"/>
            <person name="Keeley SD"/>
            <person name="Tatsumi K"/>
            <person name="Tanaka K"/>
            <person name="Motone F"/>
            <person name="Kageyama Y"/>
            <person name="Nozu R"/>
            <person name="Adachi N"/>
            <person name="Nishimura O"/>
            <person name="Nakagawa R"/>
            <person name="Tanegashima C"/>
            <person name="Kiyatake I"/>
            <person name="Matsumoto R"/>
            <person name="Murakumo K"/>
            <person name="Nishida K"/>
            <person name="Terakita A"/>
            <person name="Kuratani S"/>
            <person name="Sato K"/>
            <person name="Hyodo S Kuraku.S."/>
        </authorList>
    </citation>
    <scope>NUCLEOTIDE SEQUENCE [LARGE SCALE GENOMIC DNA]</scope>
</reference>
<dbReference type="Proteomes" id="UP000287033">
    <property type="component" value="Unassembled WGS sequence"/>
</dbReference>
<dbReference type="Pfam" id="PF12796">
    <property type="entry name" value="Ank_2"/>
    <property type="match status" value="2"/>
</dbReference>
<dbReference type="InterPro" id="IPR043379">
    <property type="entry name" value="ANKAR"/>
</dbReference>
<evidence type="ECO:0000256" key="2">
    <source>
        <dbReference type="PROSITE-ProRule" id="PRU00259"/>
    </source>
</evidence>
<sequence>MGPTALHMAAKCGSLGSLTCLLALRADVTKVDERGWTAIHFAAFYDNVSCIRALYRKDPRFLELETSAQYNSTPLLLASMAGAFDSLQYLLSLGANLTKLDSENNNIIHLAALYSHTEILKYIIEQNIPELPVWELLTEMMKSKEYRKQEMGVRSLEVLCVTDKQYWKAIHSAGSIPALVDLLHSKYETLQCIAAAVLCNLSTYPEVCQSIMDYNIIPVLIELLHSKQPELQSRCSVILYDIALIDDNASLIASLNICSRAASALALFAINNPKLLDLIRACGGVQMLVFQKLLQSSEELDQVNAAFQMIILAKVIVDMDEVTLSATGIITLVNLLKSKKASTVIVVGRLLSSLTQIREGISDAIITMGAVEVLCTHLYAEREQVRNSCATALGYLSFNRTGHRHLLKECRNQPELYDLLIANICKDGKISKEFTDEFEVQKLLGLPIET</sequence>
<comment type="caution">
    <text evidence="4">The sequence shown here is derived from an EMBL/GenBank/DDBJ whole genome shotgun (WGS) entry which is preliminary data.</text>
</comment>
<dbReference type="InterPro" id="IPR011989">
    <property type="entry name" value="ARM-like"/>
</dbReference>
<gene>
    <name evidence="4" type="ORF">chiPu_0010851</name>
</gene>
<dbReference type="Gene3D" id="1.25.40.20">
    <property type="entry name" value="Ankyrin repeat-containing domain"/>
    <property type="match status" value="1"/>
</dbReference>